<dbReference type="AlphaFoldDB" id="A0A679GLD9"/>
<gene>
    <name evidence="1" type="ORF">PtoMrB4_23560</name>
</gene>
<dbReference type="Proteomes" id="UP000501237">
    <property type="component" value="Chromosome"/>
</dbReference>
<evidence type="ECO:0000313" key="1">
    <source>
        <dbReference type="EMBL" id="BCA28379.1"/>
    </source>
</evidence>
<dbReference type="GeneID" id="57397576"/>
<dbReference type="EMBL" id="AP022642">
    <property type="protein sequence ID" value="BCA28379.1"/>
    <property type="molecule type" value="Genomic_DNA"/>
</dbReference>
<evidence type="ECO:0000313" key="2">
    <source>
        <dbReference type="Proteomes" id="UP000501237"/>
    </source>
</evidence>
<accession>A0A679GLD9</accession>
<dbReference type="RefSeq" id="WP_172433368.1">
    <property type="nucleotide sequence ID" value="NZ_AP022642.1"/>
</dbReference>
<protein>
    <submittedName>
        <fullName evidence="1">Uncharacterized protein</fullName>
    </submittedName>
</protein>
<name>A0A679GLD9_9GAMM</name>
<dbReference type="KEGG" id="poj:PtoMrB4_23560"/>
<sequence>MTERRVLVWPWHGRLTEGQLLLPNGQSRPHPMPDDSTFAVSNPGDTHLIRVEGVPAITPEEAAQAPEGGEYWAGRALLSGTDLYGQRLSGWIYQAPSGGKWWVRLENLSIGASLTQGRLRIRRFGVAGGDPDEHLQYFTLPDGIPSPADRARVFADLRAGASERLQLHSVSPTGQHAVLALTTANNIALRPLDQRPRAYRFYLASVTGEGQELLVAITALYGIDDIAPEPITTRPAGYVSLQFTQAPTETSRVPYEENGQLVGYDVTYSLDSPGSLEPVGSSTEYTTPGTYTGQYRWMHAVDFDGEVPVPVWTQVDYTCEVEAPAFTRATIEPRVQRERFVSIGGPEVLVDGRYRSTGGGAAHAQINVVVGAWSVSLQMEATSELDTGILRYAVDSWPTSPVTNTYTLTSDLGGSSYAEAVRPEGMLPKLGAILGGNGTTRQPEIVVLYGRTIILLDLYSNTLVGVCAQVGDGPLVHVGAATRLTFQSMAGESTPSTASYGSYNPATGQAVIGALKPVNWI</sequence>
<organism evidence="1 2">
    <name type="scientific">Metapseudomonas otitidis</name>
    <dbReference type="NCBI Taxonomy" id="319939"/>
    <lineage>
        <taxon>Bacteria</taxon>
        <taxon>Pseudomonadati</taxon>
        <taxon>Pseudomonadota</taxon>
        <taxon>Gammaproteobacteria</taxon>
        <taxon>Pseudomonadales</taxon>
        <taxon>Pseudomonadaceae</taxon>
        <taxon>Metapseudomonas</taxon>
    </lineage>
</organism>
<proteinExistence type="predicted"/>
<reference evidence="1 2" key="1">
    <citation type="journal article" date="2020" name="Microbiol. Resour. Announc.">
        <title>Complete genome sequence of Pseudomonas otitidis strain MrB4, isolated from Lake Biwa in Japan.</title>
        <authorList>
            <person name="Miyazaki K."/>
            <person name="Hase E."/>
            <person name="Maruya T."/>
        </authorList>
    </citation>
    <scope>NUCLEOTIDE SEQUENCE [LARGE SCALE GENOMIC DNA]</scope>
    <source>
        <strain evidence="1 2">MrB4</strain>
    </source>
</reference>